<dbReference type="Gene3D" id="1.10.510.10">
    <property type="entry name" value="Transferase(Phosphotransferase) domain 1"/>
    <property type="match status" value="1"/>
</dbReference>
<name>A0A9W4UNF9_9PLEO</name>
<dbReference type="GO" id="GO:0005524">
    <property type="term" value="F:ATP binding"/>
    <property type="evidence" value="ECO:0007669"/>
    <property type="project" value="UniProtKB-UniRule"/>
</dbReference>
<evidence type="ECO:0000256" key="2">
    <source>
        <dbReference type="ARBA" id="ARBA00022527"/>
    </source>
</evidence>
<keyword evidence="13" id="KW-1185">Reference proteome</keyword>
<evidence type="ECO:0000256" key="8">
    <source>
        <dbReference type="ARBA" id="ARBA00048679"/>
    </source>
</evidence>
<feature type="compositionally biased region" description="Basic and acidic residues" evidence="10">
    <location>
        <begin position="384"/>
        <end position="393"/>
    </location>
</feature>
<protein>
    <recommendedName>
        <fullName evidence="1">non-specific serine/threonine protein kinase</fullName>
        <ecNumber evidence="1">2.7.11.1</ecNumber>
    </recommendedName>
</protein>
<dbReference type="SUPFAM" id="SSF56112">
    <property type="entry name" value="Protein kinase-like (PK-like)"/>
    <property type="match status" value="1"/>
</dbReference>
<dbReference type="OrthoDB" id="539158at2759"/>
<dbReference type="FunFam" id="1.10.510.10:FF:000692">
    <property type="entry name" value="Serine/threonine protein kinase, variant"/>
    <property type="match status" value="1"/>
</dbReference>
<dbReference type="GO" id="GO:0035861">
    <property type="term" value="C:site of double-strand break"/>
    <property type="evidence" value="ECO:0007669"/>
    <property type="project" value="TreeGrafter"/>
</dbReference>
<dbReference type="InterPro" id="IPR000719">
    <property type="entry name" value="Prot_kinase_dom"/>
</dbReference>
<keyword evidence="5" id="KW-0418">Kinase</keyword>
<dbReference type="PANTHER" id="PTHR43895:SF32">
    <property type="entry name" value="SERINE_THREONINE-PROTEIN KINASE CHK1"/>
    <property type="match status" value="1"/>
</dbReference>
<dbReference type="GO" id="GO:0005737">
    <property type="term" value="C:cytoplasm"/>
    <property type="evidence" value="ECO:0007669"/>
    <property type="project" value="TreeGrafter"/>
</dbReference>
<dbReference type="PROSITE" id="PS50011">
    <property type="entry name" value="PROTEIN_KINASE_DOM"/>
    <property type="match status" value="1"/>
</dbReference>
<evidence type="ECO:0000313" key="13">
    <source>
        <dbReference type="Proteomes" id="UP001152607"/>
    </source>
</evidence>
<evidence type="ECO:0000256" key="5">
    <source>
        <dbReference type="ARBA" id="ARBA00022777"/>
    </source>
</evidence>
<evidence type="ECO:0000256" key="7">
    <source>
        <dbReference type="ARBA" id="ARBA00047899"/>
    </source>
</evidence>
<evidence type="ECO:0000256" key="4">
    <source>
        <dbReference type="ARBA" id="ARBA00022741"/>
    </source>
</evidence>
<organism evidence="12 13">
    <name type="scientific">Periconia digitata</name>
    <dbReference type="NCBI Taxonomy" id="1303443"/>
    <lineage>
        <taxon>Eukaryota</taxon>
        <taxon>Fungi</taxon>
        <taxon>Dikarya</taxon>
        <taxon>Ascomycota</taxon>
        <taxon>Pezizomycotina</taxon>
        <taxon>Dothideomycetes</taxon>
        <taxon>Pleosporomycetidae</taxon>
        <taxon>Pleosporales</taxon>
        <taxon>Massarineae</taxon>
        <taxon>Periconiaceae</taxon>
        <taxon>Periconia</taxon>
    </lineage>
</organism>
<feature type="binding site" evidence="9">
    <location>
        <position position="50"/>
    </location>
    <ligand>
        <name>ATP</name>
        <dbReference type="ChEBI" id="CHEBI:30616"/>
    </ligand>
</feature>
<comment type="catalytic activity">
    <reaction evidence="7">
        <text>L-threonyl-[protein] + ATP = O-phospho-L-threonyl-[protein] + ADP + H(+)</text>
        <dbReference type="Rhea" id="RHEA:46608"/>
        <dbReference type="Rhea" id="RHEA-COMP:11060"/>
        <dbReference type="Rhea" id="RHEA-COMP:11605"/>
        <dbReference type="ChEBI" id="CHEBI:15378"/>
        <dbReference type="ChEBI" id="CHEBI:30013"/>
        <dbReference type="ChEBI" id="CHEBI:30616"/>
        <dbReference type="ChEBI" id="CHEBI:61977"/>
        <dbReference type="ChEBI" id="CHEBI:456216"/>
        <dbReference type="EC" id="2.7.11.1"/>
    </reaction>
</comment>
<feature type="compositionally biased region" description="Polar residues" evidence="10">
    <location>
        <begin position="398"/>
        <end position="414"/>
    </location>
</feature>
<evidence type="ECO:0000259" key="11">
    <source>
        <dbReference type="PROSITE" id="PS50011"/>
    </source>
</evidence>
<dbReference type="Proteomes" id="UP001152607">
    <property type="component" value="Unassembled WGS sequence"/>
</dbReference>
<comment type="catalytic activity">
    <reaction evidence="8">
        <text>L-seryl-[protein] + ATP = O-phospho-L-seryl-[protein] + ADP + H(+)</text>
        <dbReference type="Rhea" id="RHEA:17989"/>
        <dbReference type="Rhea" id="RHEA-COMP:9863"/>
        <dbReference type="Rhea" id="RHEA-COMP:11604"/>
        <dbReference type="ChEBI" id="CHEBI:15378"/>
        <dbReference type="ChEBI" id="CHEBI:29999"/>
        <dbReference type="ChEBI" id="CHEBI:30616"/>
        <dbReference type="ChEBI" id="CHEBI:83421"/>
        <dbReference type="ChEBI" id="CHEBI:456216"/>
        <dbReference type="EC" id="2.7.11.1"/>
    </reaction>
</comment>
<keyword evidence="2" id="KW-0723">Serine/threonine-protein kinase</keyword>
<dbReference type="PANTHER" id="PTHR43895">
    <property type="entry name" value="CALCIUM/CALMODULIN-DEPENDENT PROTEIN KINASE KINASE-RELATED"/>
    <property type="match status" value="1"/>
</dbReference>
<keyword evidence="3" id="KW-0808">Transferase</keyword>
<evidence type="ECO:0000256" key="10">
    <source>
        <dbReference type="SAM" id="MobiDB-lite"/>
    </source>
</evidence>
<feature type="domain" description="Protein kinase" evidence="11">
    <location>
        <begin position="20"/>
        <end position="294"/>
    </location>
</feature>
<comment type="caution">
    <text evidence="12">The sequence shown here is derived from an EMBL/GenBank/DDBJ whole genome shotgun (WGS) entry which is preliminary data.</text>
</comment>
<dbReference type="GO" id="GO:0004674">
    <property type="term" value="F:protein serine/threonine kinase activity"/>
    <property type="evidence" value="ECO:0007669"/>
    <property type="project" value="UniProtKB-KW"/>
</dbReference>
<proteinExistence type="predicted"/>
<feature type="region of interest" description="Disordered" evidence="10">
    <location>
        <begin position="323"/>
        <end position="448"/>
    </location>
</feature>
<dbReference type="Pfam" id="PF00069">
    <property type="entry name" value="Pkinase"/>
    <property type="match status" value="1"/>
</dbReference>
<dbReference type="GO" id="GO:0007095">
    <property type="term" value="P:mitotic G2 DNA damage checkpoint signaling"/>
    <property type="evidence" value="ECO:0007669"/>
    <property type="project" value="TreeGrafter"/>
</dbReference>
<evidence type="ECO:0000313" key="12">
    <source>
        <dbReference type="EMBL" id="CAI6338217.1"/>
    </source>
</evidence>
<keyword evidence="6 9" id="KW-0067">ATP-binding</keyword>
<feature type="compositionally biased region" description="Low complexity" evidence="10">
    <location>
        <begin position="422"/>
        <end position="437"/>
    </location>
</feature>
<sequence length="583" mass="64847">MGAPPPSSQLAPLPADLPFQLISKTIGQGAYASVRKATPPGRTNPVIAIKFINKDHAFRQGRLSPKQISMEITLHAHLGKHQNIIQHLGHGEDTLWTWIAMELAEGGDLFDKVEADEGVSEDIAHFYFTQLISAVGYMHSMGIAHRDLKPENVLLSGDGDLKLADFGLAALFKKDGKARLCNSICGSPPYIAPEVVNGRKSKRHDLLDTGYMANICDIWSCGVVLFVLLVGNTPWDEPTMNSWEFKEYVDTEGRTSDELWLKIPPAVNSLLRGILRVDPENRFTLDEIRTHPWVTRDNRYMDVRERKKARVQMATEMLSSLRIDLSQPPPSQSQRTFSQPSQDPDAMDIDSMNSTPHRSRADPFNTNKITSTQPETPLADTPFDWERPPRLATHDGLSASQPITNNSNPQSSIPLTAPYPVQSLSQLSQSTQDMLSQDPSMSQFASTPGVPLSLTQAASRFNDILPQYSLARFISPVTISLIVPLLLDTLHRLGVPVPSLTANKSLAEQEAEWERLGEASIRVKMADGRRQGLNGHIVVERAWVDGQQMSEVRFVKASGDPLEWRRFFRDVMRNVGEVVLKGV</sequence>
<evidence type="ECO:0000256" key="6">
    <source>
        <dbReference type="ARBA" id="ARBA00022840"/>
    </source>
</evidence>
<feature type="compositionally biased region" description="Polar residues" evidence="10">
    <location>
        <begin position="364"/>
        <end position="375"/>
    </location>
</feature>
<evidence type="ECO:0000256" key="3">
    <source>
        <dbReference type="ARBA" id="ARBA00022679"/>
    </source>
</evidence>
<dbReference type="SMART" id="SM00220">
    <property type="entry name" value="S_TKc"/>
    <property type="match status" value="1"/>
</dbReference>
<dbReference type="GO" id="GO:0005634">
    <property type="term" value="C:nucleus"/>
    <property type="evidence" value="ECO:0007669"/>
    <property type="project" value="TreeGrafter"/>
</dbReference>
<gene>
    <name evidence="12" type="ORF">PDIGIT_LOCUS11344</name>
</gene>
<dbReference type="EC" id="2.7.11.1" evidence="1"/>
<evidence type="ECO:0000256" key="9">
    <source>
        <dbReference type="PROSITE-ProRule" id="PRU10141"/>
    </source>
</evidence>
<dbReference type="PROSITE" id="PS00108">
    <property type="entry name" value="PROTEIN_KINASE_ST"/>
    <property type="match status" value="1"/>
</dbReference>
<dbReference type="AlphaFoldDB" id="A0A9W4UNF9"/>
<dbReference type="InterPro" id="IPR011009">
    <property type="entry name" value="Kinase-like_dom_sf"/>
</dbReference>
<feature type="compositionally biased region" description="Polar residues" evidence="10">
    <location>
        <begin position="332"/>
        <end position="342"/>
    </location>
</feature>
<reference evidence="12" key="1">
    <citation type="submission" date="2023-01" db="EMBL/GenBank/DDBJ databases">
        <authorList>
            <person name="Van Ghelder C."/>
            <person name="Rancurel C."/>
        </authorList>
    </citation>
    <scope>NUCLEOTIDE SEQUENCE</scope>
    <source>
        <strain evidence="12">CNCM I-4278</strain>
    </source>
</reference>
<dbReference type="PROSITE" id="PS00107">
    <property type="entry name" value="PROTEIN_KINASE_ATP"/>
    <property type="match status" value="1"/>
</dbReference>
<evidence type="ECO:0000256" key="1">
    <source>
        <dbReference type="ARBA" id="ARBA00012513"/>
    </source>
</evidence>
<accession>A0A9W4UNF9</accession>
<keyword evidence="4 9" id="KW-0547">Nucleotide-binding</keyword>
<dbReference type="InterPro" id="IPR008271">
    <property type="entry name" value="Ser/Thr_kinase_AS"/>
</dbReference>
<dbReference type="InterPro" id="IPR017441">
    <property type="entry name" value="Protein_kinase_ATP_BS"/>
</dbReference>
<dbReference type="EMBL" id="CAOQHR010000008">
    <property type="protein sequence ID" value="CAI6338217.1"/>
    <property type="molecule type" value="Genomic_DNA"/>
</dbReference>